<dbReference type="Gene3D" id="3.40.50.1820">
    <property type="entry name" value="alpha/beta hydrolase"/>
    <property type="match status" value="1"/>
</dbReference>
<sequence length="287" mass="31434">MKKALVSAALLISSFISIKLMAQEHPPLKPDTAGYAPVNGLKLYYEIYGEGKPLVLIHGAYQTIPLCWGGMITELKKTRKVIALELPGHGHTVDIDRPFSYPAFSDDVAALLKYIGVNKADIMGFSIGGTTAMQLAVLHPDVVDRLVVLSAPYQYTGWLPVMRNMLQSLPPGFLDQTPYKAAHAGIYKDSTAFHKFTAKFIKFDTENFDLGDANIKNIKASVLFIMGDNDGVDIAHKAKMYQLCGGNVFSDISGHPTSQLAVLPNTGHVDVIMQTDKVLELAEHFLK</sequence>
<feature type="chain" id="PRO_5046228972" evidence="1">
    <location>
        <begin position="23"/>
        <end position="287"/>
    </location>
</feature>
<dbReference type="RefSeq" id="WP_211975876.1">
    <property type="nucleotide sequence ID" value="NZ_CBFHAM010000035.1"/>
</dbReference>
<reference evidence="3 4" key="1">
    <citation type="submission" date="2021-04" db="EMBL/GenBank/DDBJ databases">
        <title>Chitinophaga sp. nov., isolated from the rhizosphere soil.</title>
        <authorList>
            <person name="He S."/>
        </authorList>
    </citation>
    <scope>NUCLEOTIDE SEQUENCE [LARGE SCALE GENOMIC DNA]</scope>
    <source>
        <strain evidence="3 4">2R12</strain>
    </source>
</reference>
<evidence type="ECO:0000313" key="3">
    <source>
        <dbReference type="EMBL" id="MBS0030737.1"/>
    </source>
</evidence>
<dbReference type="EMBL" id="JAGTXB010000017">
    <property type="protein sequence ID" value="MBS0030737.1"/>
    <property type="molecule type" value="Genomic_DNA"/>
</dbReference>
<accession>A0ABS5J843</accession>
<dbReference type="SUPFAM" id="SSF53474">
    <property type="entry name" value="alpha/beta-Hydrolases"/>
    <property type="match status" value="1"/>
</dbReference>
<dbReference type="PANTHER" id="PTHR46331:SF2">
    <property type="entry name" value="VALACYCLOVIR HYDROLASE"/>
    <property type="match status" value="1"/>
</dbReference>
<keyword evidence="4" id="KW-1185">Reference proteome</keyword>
<feature type="domain" description="AB hydrolase-1" evidence="2">
    <location>
        <begin position="52"/>
        <end position="181"/>
    </location>
</feature>
<proteinExistence type="predicted"/>
<evidence type="ECO:0000313" key="4">
    <source>
        <dbReference type="Proteomes" id="UP000676386"/>
    </source>
</evidence>
<dbReference type="InterPro" id="IPR000073">
    <property type="entry name" value="AB_hydrolase_1"/>
</dbReference>
<evidence type="ECO:0000259" key="2">
    <source>
        <dbReference type="Pfam" id="PF00561"/>
    </source>
</evidence>
<keyword evidence="3" id="KW-0378">Hydrolase</keyword>
<dbReference type="PANTHER" id="PTHR46331">
    <property type="entry name" value="VALACYCLOVIR HYDROLASE"/>
    <property type="match status" value="1"/>
</dbReference>
<protein>
    <submittedName>
        <fullName evidence="3">Alpha/beta hydrolase</fullName>
    </submittedName>
</protein>
<dbReference type="InterPro" id="IPR029058">
    <property type="entry name" value="AB_hydrolase_fold"/>
</dbReference>
<evidence type="ECO:0000256" key="1">
    <source>
        <dbReference type="SAM" id="SignalP"/>
    </source>
</evidence>
<dbReference type="Proteomes" id="UP000676386">
    <property type="component" value="Unassembled WGS sequence"/>
</dbReference>
<dbReference type="PRINTS" id="PR00111">
    <property type="entry name" value="ABHYDROLASE"/>
</dbReference>
<organism evidence="3 4">
    <name type="scientific">Chitinophaga hostae</name>
    <dbReference type="NCBI Taxonomy" id="2831022"/>
    <lineage>
        <taxon>Bacteria</taxon>
        <taxon>Pseudomonadati</taxon>
        <taxon>Bacteroidota</taxon>
        <taxon>Chitinophagia</taxon>
        <taxon>Chitinophagales</taxon>
        <taxon>Chitinophagaceae</taxon>
        <taxon>Chitinophaga</taxon>
    </lineage>
</organism>
<feature type="signal peptide" evidence="1">
    <location>
        <begin position="1"/>
        <end position="22"/>
    </location>
</feature>
<dbReference type="Pfam" id="PF00561">
    <property type="entry name" value="Abhydrolase_1"/>
    <property type="match status" value="1"/>
</dbReference>
<keyword evidence="1" id="KW-0732">Signal</keyword>
<comment type="caution">
    <text evidence="3">The sequence shown here is derived from an EMBL/GenBank/DDBJ whole genome shotgun (WGS) entry which is preliminary data.</text>
</comment>
<gene>
    <name evidence="3" type="ORF">KE626_25650</name>
</gene>
<dbReference type="GO" id="GO:0016787">
    <property type="term" value="F:hydrolase activity"/>
    <property type="evidence" value="ECO:0007669"/>
    <property type="project" value="UniProtKB-KW"/>
</dbReference>
<name>A0ABS5J843_9BACT</name>